<dbReference type="GO" id="GO:0007059">
    <property type="term" value="P:chromosome segregation"/>
    <property type="evidence" value="ECO:0007669"/>
    <property type="project" value="InterPro"/>
</dbReference>
<dbReference type="RefSeq" id="XP_013933886.1">
    <property type="nucleotide sequence ID" value="XM_014078411.1"/>
</dbReference>
<dbReference type="AlphaFoldDB" id="W1QAF9"/>
<keyword evidence="2" id="KW-1185">Reference proteome</keyword>
<name>W1QAF9_OGAPD</name>
<evidence type="ECO:0000313" key="2">
    <source>
        <dbReference type="Proteomes" id="UP000008673"/>
    </source>
</evidence>
<dbReference type="Proteomes" id="UP000008673">
    <property type="component" value="Unassembled WGS sequence"/>
</dbReference>
<dbReference type="GeneID" id="25771338"/>
<dbReference type="OrthoDB" id="6585699at2759"/>
<dbReference type="EMBL" id="AEOI02000009">
    <property type="protein sequence ID" value="ESW97801.1"/>
    <property type="molecule type" value="Genomic_DNA"/>
</dbReference>
<gene>
    <name evidence="1" type="ORF">HPODL_01882</name>
</gene>
<comment type="caution">
    <text evidence="1">The sequence shown here is derived from an EMBL/GenBank/DDBJ whole genome shotgun (WGS) entry which is preliminary data.</text>
</comment>
<dbReference type="eggNOG" id="ENOG502QVRZ">
    <property type="taxonomic scope" value="Eukaryota"/>
</dbReference>
<dbReference type="KEGG" id="opa:HPODL_01882"/>
<proteinExistence type="predicted"/>
<protein>
    <recommendedName>
        <fullName evidence="3">CHL4-domain-containing protein</fullName>
    </recommendedName>
</protein>
<dbReference type="Gene3D" id="3.10.20.720">
    <property type="match status" value="1"/>
</dbReference>
<organism evidence="1 2">
    <name type="scientific">Ogataea parapolymorpha (strain ATCC 26012 / BCRC 20466 / JCM 22074 / NRRL Y-7560 / DL-1)</name>
    <name type="common">Yeast</name>
    <name type="synonym">Hansenula polymorpha</name>
    <dbReference type="NCBI Taxonomy" id="871575"/>
    <lineage>
        <taxon>Eukaryota</taxon>
        <taxon>Fungi</taxon>
        <taxon>Dikarya</taxon>
        <taxon>Ascomycota</taxon>
        <taxon>Saccharomycotina</taxon>
        <taxon>Pichiomycetes</taxon>
        <taxon>Pichiales</taxon>
        <taxon>Pichiaceae</taxon>
        <taxon>Ogataea</taxon>
    </lineage>
</organism>
<dbReference type="HOGENOM" id="CLU_031572_0_0_1"/>
<dbReference type="InterPro" id="IPR007902">
    <property type="entry name" value="Chl4/mis15/CENP-N"/>
</dbReference>
<dbReference type="OMA" id="HPASLRW"/>
<dbReference type="STRING" id="871575.W1QAF9"/>
<reference evidence="1 2" key="1">
    <citation type="journal article" date="2013" name="BMC Genomics">
        <title>Genome sequence and analysis of methylotrophic yeast Hansenula polymorpha DL1.</title>
        <authorList>
            <person name="Ravin N.V."/>
            <person name="Eldarov M.A."/>
            <person name="Kadnikov V.V."/>
            <person name="Beletsky A.V."/>
            <person name="Schneider J."/>
            <person name="Mardanova E.S."/>
            <person name="Smekalova E.M."/>
            <person name="Zvereva M.I."/>
            <person name="Dontsova O.A."/>
            <person name="Mardanov A.V."/>
            <person name="Skryabin K.G."/>
        </authorList>
    </citation>
    <scope>NUCLEOTIDE SEQUENCE [LARGE SCALE GENOMIC DNA]</scope>
    <source>
        <strain evidence="2">ATCC 26012 / BCRC 20466 / JCM 22074 / NRRL Y-7560 / DL-1</strain>
    </source>
</reference>
<dbReference type="Pfam" id="PF05238">
    <property type="entry name" value="CENP-N"/>
    <property type="match status" value="1"/>
</dbReference>
<evidence type="ECO:0008006" key="3">
    <source>
        <dbReference type="Google" id="ProtNLM"/>
    </source>
</evidence>
<sequence>MKQTGILSNNYIPPLPPRMVAKELAKLNTDSLFNLVELWLKMSATQPKLSKDQRAQGLTQKQLLEYCNDTLKALKDQKAPKRKLIDRLLVDYYPSGLNALQLAQIDIQMMVDKPNNYSWVSSTAKIVKKKDDDDTNRAIDDFIFSLDSQAFLDRLITNLSNLYLTHIYISRHPNFPLILIRIQMYEYVHFKKTRTANPAVANKSQPDILSRTPYYLAIPMSSPNLIHSAANEEDLVSKIILQSVEMTLSSTLRQIQLFPNPDPPVRTLEAVHVLKGVSRFGQSLASWTPYADGTVDINPLGTIEDHLSVNPSKLAMGEDKNSLVASLKFKGSTAPIESKTLYETNKPPQKTRSLNDEQLTHSKYASLVPVQYGEFILEDTLPGALEAPKIKLRLLGNDVFAGLHQLAVDGVIEAKKVPSWLTGSENSTVGRVKDGVFQPSASSS</sequence>
<dbReference type="GO" id="GO:0034080">
    <property type="term" value="P:CENP-A containing chromatin assembly"/>
    <property type="evidence" value="ECO:0007669"/>
    <property type="project" value="InterPro"/>
</dbReference>
<accession>W1QAF9</accession>
<evidence type="ECO:0000313" key="1">
    <source>
        <dbReference type="EMBL" id="ESW97801.1"/>
    </source>
</evidence>